<dbReference type="InterPro" id="IPR006656">
    <property type="entry name" value="Mopterin_OxRdtase"/>
</dbReference>
<evidence type="ECO:0000256" key="1">
    <source>
        <dbReference type="ARBA" id="ARBA00010312"/>
    </source>
</evidence>
<dbReference type="InterPro" id="IPR009010">
    <property type="entry name" value="Asp_de-COase-like_dom_sf"/>
</dbReference>
<dbReference type="InterPro" id="IPR006963">
    <property type="entry name" value="Mopterin_OxRdtase_4Fe-4S_dom"/>
</dbReference>
<proteinExistence type="inferred from homology"/>
<dbReference type="PROSITE" id="PS51669">
    <property type="entry name" value="4FE4S_MOW_BIS_MGD"/>
    <property type="match status" value="1"/>
</dbReference>
<protein>
    <submittedName>
        <fullName evidence="6">Molybdopterin-dependent oxidoreductase</fullName>
    </submittedName>
</protein>
<dbReference type="Gene3D" id="2.40.40.20">
    <property type="match status" value="1"/>
</dbReference>
<comment type="caution">
    <text evidence="6">The sequence shown here is derived from an EMBL/GenBank/DDBJ whole genome shotgun (WGS) entry which is preliminary data.</text>
</comment>
<reference evidence="6 7" key="1">
    <citation type="submission" date="2020-04" db="EMBL/GenBank/DDBJ databases">
        <authorList>
            <person name="Yoon J."/>
        </authorList>
    </citation>
    <scope>NUCLEOTIDE SEQUENCE [LARGE SCALE GENOMIC DNA]</scope>
    <source>
        <strain evidence="6 7">KMU-166</strain>
    </source>
</reference>
<dbReference type="CDD" id="cd02782">
    <property type="entry name" value="MopB_CT_1"/>
    <property type="match status" value="1"/>
</dbReference>
<dbReference type="InterPro" id="IPR006657">
    <property type="entry name" value="MoPterin_dinucl-bd_dom"/>
</dbReference>
<name>A0ABX1GAJ5_9GAMM</name>
<dbReference type="Gene3D" id="3.40.228.10">
    <property type="entry name" value="Dimethylsulfoxide Reductase, domain 2"/>
    <property type="match status" value="1"/>
</dbReference>
<dbReference type="InterPro" id="IPR050612">
    <property type="entry name" value="Prok_Mopterin_Oxidored"/>
</dbReference>
<keyword evidence="3" id="KW-0408">Iron</keyword>
<organism evidence="6 7">
    <name type="scientific">Spongiibacter thalassae</name>
    <dbReference type="NCBI Taxonomy" id="2721624"/>
    <lineage>
        <taxon>Bacteria</taxon>
        <taxon>Pseudomonadati</taxon>
        <taxon>Pseudomonadota</taxon>
        <taxon>Gammaproteobacteria</taxon>
        <taxon>Cellvibrionales</taxon>
        <taxon>Spongiibacteraceae</taxon>
        <taxon>Spongiibacter</taxon>
    </lineage>
</organism>
<evidence type="ECO:0000256" key="4">
    <source>
        <dbReference type="ARBA" id="ARBA00023014"/>
    </source>
</evidence>
<accession>A0ABX1GAJ5</accession>
<dbReference type="Proteomes" id="UP000765845">
    <property type="component" value="Unassembled WGS sequence"/>
</dbReference>
<keyword evidence="2" id="KW-0479">Metal-binding</keyword>
<keyword evidence="7" id="KW-1185">Reference proteome</keyword>
<dbReference type="Pfam" id="PF01568">
    <property type="entry name" value="Molydop_binding"/>
    <property type="match status" value="1"/>
</dbReference>
<keyword evidence="4" id="KW-0411">Iron-sulfur</keyword>
<dbReference type="SUPFAM" id="SSF53706">
    <property type="entry name" value="Formate dehydrogenase/DMSO reductase, domains 1-3"/>
    <property type="match status" value="1"/>
</dbReference>
<sequence>MCGVAVKVENDEIVSIKGDEQDPFSRGHICPKALALKDLYEDPERLRKPMEKRNGEWHELEWDEALDKVAARIKSLQDEHGNDAMAVYLGNPNVHNTGSMLLNGGLLRALNTRNKFSATSVDQLPHHIVSWKLFGHQLRIPVPDIDRCDHFLIFGANPLASNGSIMSVADVRGRLKRVKARGKVVVVDPRRTPTAELADEHHFVRPGTDVLILLAMLNYLFASDRADAGQCAAHLDAAPASLRAYFAEYSPERVADYTGMSADTIKQLVDDFCAASNPVLYGRMGVSVQEFGTLCQYLIMLFNILTGSLDREGGLMFTTPAANILPKTGRGHMGRYHSRVRGLPEFGGELPVAALAEEILTPGDGQIRGLLLQAGNPVLSTPNGEQLDVAFASLDLLVSMDFYINESSRHADFILPPVSPLEREHYDVIFNLLAVRNNARYAPALFPPGEDARHDWQISLGLRDRLQPPRNLKERLTRAIEKRLGPTGMLAILLRQGPYGVGWKPFGGVTLSRLKRTPHGIDLGPLQAQLPAALFHSDRKIHLSADFFLDDLRRVNEAFFRDRQAADYVLIGRRDVRSNNSWLHNSQRLVKGKNRCTVLVHPDDAAQLGIEEMSLLKVSSRVGSVTLPAVISDEIMPGVVSIPHGWGHHGIGTQWKRAEAHAGVSVNDLTDETYLDVLSGNAALNGVPVQLEAVAG</sequence>
<dbReference type="SUPFAM" id="SSF50692">
    <property type="entry name" value="ADC-like"/>
    <property type="match status" value="1"/>
</dbReference>
<dbReference type="Pfam" id="PF00384">
    <property type="entry name" value="Molybdopterin"/>
    <property type="match status" value="1"/>
</dbReference>
<dbReference type="Gene3D" id="3.40.50.740">
    <property type="match status" value="1"/>
</dbReference>
<evidence type="ECO:0000313" key="7">
    <source>
        <dbReference type="Proteomes" id="UP000765845"/>
    </source>
</evidence>
<evidence type="ECO:0000313" key="6">
    <source>
        <dbReference type="EMBL" id="NKI16176.1"/>
    </source>
</evidence>
<dbReference type="PANTHER" id="PTHR43742:SF2">
    <property type="entry name" value="ASSIMILATORY NITRATE REDUCTASE CATALYTIC SUBUNIT"/>
    <property type="match status" value="1"/>
</dbReference>
<feature type="domain" description="4Fe-4S Mo/W bis-MGD-type" evidence="5">
    <location>
        <begin position="1"/>
        <end position="44"/>
    </location>
</feature>
<dbReference type="PANTHER" id="PTHR43742">
    <property type="entry name" value="TRIMETHYLAMINE-N-OXIDE REDUCTASE"/>
    <property type="match status" value="1"/>
</dbReference>
<dbReference type="EMBL" id="JAAWWK010000001">
    <property type="protein sequence ID" value="NKI16176.1"/>
    <property type="molecule type" value="Genomic_DNA"/>
</dbReference>
<dbReference type="Gene3D" id="2.20.25.90">
    <property type="entry name" value="ADC-like domains"/>
    <property type="match status" value="1"/>
</dbReference>
<dbReference type="Pfam" id="PF04879">
    <property type="entry name" value="Molybdop_Fe4S4"/>
    <property type="match status" value="1"/>
</dbReference>
<comment type="similarity">
    <text evidence="1">Belongs to the prokaryotic molybdopterin-containing oxidoreductase family.</text>
</comment>
<evidence type="ECO:0000256" key="2">
    <source>
        <dbReference type="ARBA" id="ARBA00022723"/>
    </source>
</evidence>
<evidence type="ECO:0000256" key="3">
    <source>
        <dbReference type="ARBA" id="ARBA00023004"/>
    </source>
</evidence>
<gene>
    <name evidence="6" type="ORF">HCU74_01965</name>
</gene>
<evidence type="ECO:0000259" key="5">
    <source>
        <dbReference type="PROSITE" id="PS51669"/>
    </source>
</evidence>